<dbReference type="GO" id="GO:0016740">
    <property type="term" value="F:transferase activity"/>
    <property type="evidence" value="ECO:0007669"/>
    <property type="project" value="UniProtKB-KW"/>
</dbReference>
<dbReference type="GO" id="GO:0002143">
    <property type="term" value="P:tRNA wobble position uridine thiolation"/>
    <property type="evidence" value="ECO:0007669"/>
    <property type="project" value="TreeGrafter"/>
</dbReference>
<dbReference type="InterPro" id="IPR042072">
    <property type="entry name" value="DsrC-like_C"/>
</dbReference>
<keyword evidence="3" id="KW-0963">Cytoplasm</keyword>
<dbReference type="AlphaFoldDB" id="A0A178M790"/>
<evidence type="ECO:0000256" key="1">
    <source>
        <dbReference type="ARBA" id="ARBA00004496"/>
    </source>
</evidence>
<dbReference type="Gene3D" id="1.10.10.370">
    <property type="entry name" value="DsrC-like protein, C-terminal domain"/>
    <property type="match status" value="1"/>
</dbReference>
<dbReference type="RefSeq" id="WP_068504868.1">
    <property type="nucleotide sequence ID" value="NZ_LWQU01000207.1"/>
</dbReference>
<dbReference type="GO" id="GO:0097163">
    <property type="term" value="F:sulfur carrier activity"/>
    <property type="evidence" value="ECO:0007669"/>
    <property type="project" value="TreeGrafter"/>
</dbReference>
<accession>A0A178M790</accession>
<proteinExistence type="inferred from homology"/>
<dbReference type="InterPro" id="IPR007453">
    <property type="entry name" value="DsrC/TusE"/>
</dbReference>
<evidence type="ECO:0000256" key="2">
    <source>
        <dbReference type="ARBA" id="ARBA00005718"/>
    </source>
</evidence>
<dbReference type="InterPro" id="IPR043163">
    <property type="entry name" value="DsrC-like_N"/>
</dbReference>
<dbReference type="SUPFAM" id="SSF69721">
    <property type="entry name" value="DsrC, the gamma subunit of dissimilatory sulfite reductase"/>
    <property type="match status" value="1"/>
</dbReference>
<dbReference type="Proteomes" id="UP000078543">
    <property type="component" value="Unassembled WGS sequence"/>
</dbReference>
<name>A0A178M790_9PROT</name>
<keyword evidence="4" id="KW-0808">Transferase</keyword>
<gene>
    <name evidence="6" type="ORF">A6A05_05265</name>
</gene>
<dbReference type="PANTHER" id="PTHR37010">
    <property type="entry name" value="SULFURTRANSFERASE TUSE"/>
    <property type="match status" value="1"/>
</dbReference>
<dbReference type="PIRSF" id="PIRSF006223">
    <property type="entry name" value="DsrC_TusE"/>
    <property type="match status" value="1"/>
</dbReference>
<evidence type="ECO:0000313" key="6">
    <source>
        <dbReference type="EMBL" id="OAN43754.1"/>
    </source>
</evidence>
<dbReference type="PANTHER" id="PTHR37010:SF1">
    <property type="entry name" value="SULFURTRANSFERASE TUSE"/>
    <property type="match status" value="1"/>
</dbReference>
<dbReference type="InterPro" id="IPR025526">
    <property type="entry name" value="DsrC-like_dom_sf"/>
</dbReference>
<dbReference type="GO" id="GO:0005737">
    <property type="term" value="C:cytoplasm"/>
    <property type="evidence" value="ECO:0007669"/>
    <property type="project" value="UniProtKB-SubCell"/>
</dbReference>
<comment type="similarity">
    <text evidence="2">Belongs to the DsrC/TusE family.</text>
</comment>
<dbReference type="Gene3D" id="3.30.1420.10">
    <property type="match status" value="1"/>
</dbReference>
<evidence type="ECO:0000256" key="5">
    <source>
        <dbReference type="PIRSR" id="PIRSR006223-50"/>
    </source>
</evidence>
<dbReference type="FunFam" id="1.10.10.370:FF:000001">
    <property type="entry name" value="Sulfurtransferase"/>
    <property type="match status" value="1"/>
</dbReference>
<dbReference type="NCBIfam" id="TIGR03342">
    <property type="entry name" value="dsrC_tusE_dsvC"/>
    <property type="match status" value="1"/>
</dbReference>
<comment type="caution">
    <text evidence="6">The sequence shown here is derived from an EMBL/GenBank/DDBJ whole genome shotgun (WGS) entry which is preliminary data.</text>
</comment>
<dbReference type="EMBL" id="LWQU01000207">
    <property type="protein sequence ID" value="OAN43754.1"/>
    <property type="molecule type" value="Genomic_DNA"/>
</dbReference>
<organism evidence="6 7">
    <name type="scientific">Magnetospirillum moscoviense</name>
    <dbReference type="NCBI Taxonomy" id="1437059"/>
    <lineage>
        <taxon>Bacteria</taxon>
        <taxon>Pseudomonadati</taxon>
        <taxon>Pseudomonadota</taxon>
        <taxon>Alphaproteobacteria</taxon>
        <taxon>Rhodospirillales</taxon>
        <taxon>Rhodospirillaceae</taxon>
        <taxon>Magnetospirillum</taxon>
    </lineage>
</organism>
<feature type="active site" description="Cysteine persulfide intermediate" evidence="5">
    <location>
        <position position="109"/>
    </location>
</feature>
<protein>
    <submittedName>
        <fullName evidence="6">Sulfur relay protein TusE</fullName>
    </submittedName>
</protein>
<evidence type="ECO:0000256" key="3">
    <source>
        <dbReference type="ARBA" id="ARBA00022490"/>
    </source>
</evidence>
<sequence length="110" mass="12277">MAYSVSGKSIEADEEGYLVDINQWNEELADLIAKDEGITMSPEHWEVVNFLREYYAEYQIAPAVRVLTKAIAKKMGPEKGSNKYLYELFPYGPGKQACKIAGLPKPTGCV</sequence>
<comment type="subcellular location">
    <subcellularLocation>
        <location evidence="1">Cytoplasm</location>
    </subcellularLocation>
</comment>
<dbReference type="Pfam" id="PF04358">
    <property type="entry name" value="DsrC"/>
    <property type="match status" value="1"/>
</dbReference>
<dbReference type="STRING" id="1437059.A6A05_05265"/>
<keyword evidence="7" id="KW-1185">Reference proteome</keyword>
<reference evidence="6 7" key="1">
    <citation type="submission" date="2016-04" db="EMBL/GenBank/DDBJ databases">
        <title>Draft genome sequence of freshwater magnetotactic bacteria Magnetospirillum marisnigri SP-1 and Magnetospirillum moscoviense BB-1.</title>
        <authorList>
            <person name="Koziaeva V."/>
            <person name="Dziuba M.V."/>
            <person name="Ivanov T.M."/>
            <person name="Kuznetsov B."/>
            <person name="Grouzdev D.S."/>
        </authorList>
    </citation>
    <scope>NUCLEOTIDE SEQUENCE [LARGE SCALE GENOMIC DNA]</scope>
    <source>
        <strain evidence="6 7">BB-1</strain>
    </source>
</reference>
<evidence type="ECO:0000313" key="7">
    <source>
        <dbReference type="Proteomes" id="UP000078543"/>
    </source>
</evidence>
<evidence type="ECO:0000256" key="4">
    <source>
        <dbReference type="ARBA" id="ARBA00022679"/>
    </source>
</evidence>
<dbReference type="OrthoDB" id="9786347at2"/>